<comment type="similarity">
    <text evidence="2">Belongs to the Tdpoz family.</text>
</comment>
<dbReference type="Proteomes" id="UP001231189">
    <property type="component" value="Unassembled WGS sequence"/>
</dbReference>
<dbReference type="InterPro" id="IPR056423">
    <property type="entry name" value="BACK_BPM_SPOP"/>
</dbReference>
<dbReference type="SMART" id="SM00225">
    <property type="entry name" value="BTB"/>
    <property type="match status" value="2"/>
</dbReference>
<evidence type="ECO:0000259" key="3">
    <source>
        <dbReference type="PROSITE" id="PS50097"/>
    </source>
</evidence>
<dbReference type="CDD" id="cd18280">
    <property type="entry name" value="BTB_POZ_BPM_plant"/>
    <property type="match status" value="1"/>
</dbReference>
<dbReference type="GO" id="GO:0016567">
    <property type="term" value="P:protein ubiquitination"/>
    <property type="evidence" value="ECO:0007669"/>
    <property type="project" value="InterPro"/>
</dbReference>
<evidence type="ECO:0000313" key="6">
    <source>
        <dbReference type="EMBL" id="KAK1606449.1"/>
    </source>
</evidence>
<dbReference type="Gene3D" id="3.30.710.10">
    <property type="entry name" value="Potassium Channel Kv1.1, Chain A"/>
    <property type="match status" value="2"/>
</dbReference>
<comment type="pathway">
    <text evidence="1">Protein modification; protein ubiquitination.</text>
</comment>
<evidence type="ECO:0000313" key="5">
    <source>
        <dbReference type="EMBL" id="KAK1606441.1"/>
    </source>
</evidence>
<comment type="caution">
    <text evidence="6">The sequence shown here is derived from an EMBL/GenBank/DDBJ whole genome shotgun (WGS) entry which is preliminary data.</text>
</comment>
<name>A0AAD8QSI4_LOLMU</name>
<gene>
    <name evidence="5" type="ORF">QYE76_030114</name>
    <name evidence="6" type="ORF">QYE76_030122</name>
</gene>
<dbReference type="PROSITE" id="PS50144">
    <property type="entry name" value="MATH"/>
    <property type="match status" value="1"/>
</dbReference>
<accession>A0AAD8QSI4</accession>
<dbReference type="InterPro" id="IPR011333">
    <property type="entry name" value="SKP1/BTB/POZ_sf"/>
</dbReference>
<dbReference type="Gene3D" id="1.25.40.420">
    <property type="match status" value="2"/>
</dbReference>
<dbReference type="Gene3D" id="2.60.210.10">
    <property type="entry name" value="Apoptosis, Tumor Necrosis Factor Receptor Associated Protein 2, Chain A"/>
    <property type="match status" value="2"/>
</dbReference>
<dbReference type="Pfam" id="PF00651">
    <property type="entry name" value="BTB"/>
    <property type="match status" value="2"/>
</dbReference>
<dbReference type="EMBL" id="JAUUTY010000007">
    <property type="protein sequence ID" value="KAK1606441.1"/>
    <property type="molecule type" value="Genomic_DNA"/>
</dbReference>
<evidence type="ECO:0000256" key="1">
    <source>
        <dbReference type="ARBA" id="ARBA00004906"/>
    </source>
</evidence>
<evidence type="ECO:0000259" key="4">
    <source>
        <dbReference type="PROSITE" id="PS50144"/>
    </source>
</evidence>
<organism evidence="6 7">
    <name type="scientific">Lolium multiflorum</name>
    <name type="common">Italian ryegrass</name>
    <name type="synonym">Lolium perenne subsp. multiflorum</name>
    <dbReference type="NCBI Taxonomy" id="4521"/>
    <lineage>
        <taxon>Eukaryota</taxon>
        <taxon>Viridiplantae</taxon>
        <taxon>Streptophyta</taxon>
        <taxon>Embryophyta</taxon>
        <taxon>Tracheophyta</taxon>
        <taxon>Spermatophyta</taxon>
        <taxon>Magnoliopsida</taxon>
        <taxon>Liliopsida</taxon>
        <taxon>Poales</taxon>
        <taxon>Poaceae</taxon>
        <taxon>BOP clade</taxon>
        <taxon>Pooideae</taxon>
        <taxon>Poodae</taxon>
        <taxon>Poeae</taxon>
        <taxon>Poeae Chloroplast Group 2 (Poeae type)</taxon>
        <taxon>Loliodinae</taxon>
        <taxon>Loliinae</taxon>
        <taxon>Lolium</taxon>
    </lineage>
</organism>
<dbReference type="EMBL" id="JAUUTY010000007">
    <property type="protein sequence ID" value="KAK1606449.1"/>
    <property type="molecule type" value="Genomic_DNA"/>
</dbReference>
<reference evidence="6" key="1">
    <citation type="submission" date="2023-07" db="EMBL/GenBank/DDBJ databases">
        <title>A chromosome-level genome assembly of Lolium multiflorum.</title>
        <authorList>
            <person name="Chen Y."/>
            <person name="Copetti D."/>
            <person name="Kolliker R."/>
            <person name="Studer B."/>
        </authorList>
    </citation>
    <scope>NUCLEOTIDE SEQUENCE</scope>
    <source>
        <strain evidence="6">02402/16</strain>
        <tissue evidence="6">Leaf</tissue>
    </source>
</reference>
<dbReference type="PANTHER" id="PTHR26379:SF446">
    <property type="entry name" value="BTB_POZ AND MATH DOMAIN-CONTAINING PROTEIN 1"/>
    <property type="match status" value="1"/>
</dbReference>
<dbReference type="Pfam" id="PF24570">
    <property type="entry name" value="BACK_BPM_SPOP"/>
    <property type="match status" value="2"/>
</dbReference>
<dbReference type="SUPFAM" id="SSF54695">
    <property type="entry name" value="POZ domain"/>
    <property type="match status" value="2"/>
</dbReference>
<dbReference type="Pfam" id="PF22486">
    <property type="entry name" value="MATH_2"/>
    <property type="match status" value="2"/>
</dbReference>
<dbReference type="SUPFAM" id="SSF49599">
    <property type="entry name" value="TRAF domain-like"/>
    <property type="match status" value="2"/>
</dbReference>
<dbReference type="InterPro" id="IPR002083">
    <property type="entry name" value="MATH/TRAF_dom"/>
</dbReference>
<keyword evidence="7" id="KW-1185">Reference proteome</keyword>
<dbReference type="InterPro" id="IPR008974">
    <property type="entry name" value="TRAF-like"/>
</dbReference>
<sequence>MPGPEAGTTVVGSTAVQFRVDYEQAKQLPIGESVNSDVIPAGGHLWSIEFCPRGGSNDDNEYVSIHFSLMSKNRNVKAIFEAFLLDRDGKPSSMPTARALKSFVNIGPDLIASWGFDIAERNLVETNYVIDGHVTFMCTIMVIHDSLVPVPPSDIGTHLGSLLDHTDGTDVSFIIDGETFHAHRAVLAARSPVFKAELFGSMAEATMSCITLQDITPSTFKVMLRFIYTDDLPLEEELADSPIEMFQNLLAAADRYALDRLKFICAQRLLDEVSVETVATILACAETYNCPALKNKCIEFFVVEENFKEAMFTEAYGLLVLKFPSLTAELRKRFESIAMLTQLPSLVLKKRAKTAEPETQTTIVGSAVVQFRVDYQQAKQCPVGKAVHSDIISAGGHLWRIECYPCGDTDENGGRYLSIFLRKKSKSRNITAIFEVFLADGAGKPSKPSYAETKKVYGCFEFDNDQGDTGWREFHHKSYLDKFVIEGHITFVCSIMVIDNSPIPVPPSEIGTHLGRLLDHADGTDVSFVVDGETFLAHRWVLAARSPVFRAELFGSMTEATMQSITLHEMAPATFRIMLRFMYTDGLPEDDELGDSPLEIFQDLLAAADRYALDRLKLMCAQKLLVHVTVDTVATVLACAETYNCPELKNKCLDFFAVDKHFKKAVFTDGFVMLMQKFPTVTDALRDRVGA</sequence>
<protein>
    <submittedName>
        <fullName evidence="6">Uncharacterized protein</fullName>
    </submittedName>
</protein>
<evidence type="ECO:0000256" key="2">
    <source>
        <dbReference type="ARBA" id="ARBA00010846"/>
    </source>
</evidence>
<feature type="domain" description="MATH" evidence="4">
    <location>
        <begin position="366"/>
        <end position="495"/>
    </location>
</feature>
<dbReference type="InterPro" id="IPR000210">
    <property type="entry name" value="BTB/POZ_dom"/>
</dbReference>
<feature type="domain" description="BTB" evidence="3">
    <location>
        <begin position="169"/>
        <end position="236"/>
    </location>
</feature>
<dbReference type="AlphaFoldDB" id="A0AAD8QSI4"/>
<dbReference type="InterPro" id="IPR045005">
    <property type="entry name" value="BPM1-6"/>
</dbReference>
<dbReference type="PROSITE" id="PS50097">
    <property type="entry name" value="BTB"/>
    <property type="match status" value="2"/>
</dbReference>
<evidence type="ECO:0000313" key="7">
    <source>
        <dbReference type="Proteomes" id="UP001231189"/>
    </source>
</evidence>
<dbReference type="PANTHER" id="PTHR26379">
    <property type="entry name" value="BTB/POZ AND MATH DOMAIN-CONTAINING PROTEIN 1"/>
    <property type="match status" value="1"/>
</dbReference>
<proteinExistence type="inferred from homology"/>
<feature type="domain" description="BTB" evidence="3">
    <location>
        <begin position="524"/>
        <end position="591"/>
    </location>
</feature>
<dbReference type="CDD" id="cd00121">
    <property type="entry name" value="MATH"/>
    <property type="match status" value="2"/>
</dbReference>